<dbReference type="Proteomes" id="UP000593765">
    <property type="component" value="Chromosome"/>
</dbReference>
<dbReference type="GO" id="GO:0016787">
    <property type="term" value="F:hydrolase activity"/>
    <property type="evidence" value="ECO:0007669"/>
    <property type="project" value="UniProtKB-KW"/>
</dbReference>
<feature type="chain" id="PRO_5034373700" evidence="4">
    <location>
        <begin position="25"/>
        <end position="503"/>
    </location>
</feature>
<proteinExistence type="predicted"/>
<dbReference type="AlphaFoldDB" id="A0A7M2WSH7"/>
<reference evidence="5 6" key="1">
    <citation type="submission" date="2020-10" db="EMBL/GenBank/DDBJ databases">
        <title>Wide distribution of Phycisphaera-like planctomycetes from WD2101 soil group in peatlands and genome analysis of the first cultivated representative.</title>
        <authorList>
            <person name="Dedysh S.N."/>
            <person name="Beletsky A.V."/>
            <person name="Ivanova A."/>
            <person name="Kulichevskaya I.S."/>
            <person name="Suzina N.E."/>
            <person name="Philippov D.A."/>
            <person name="Rakitin A.L."/>
            <person name="Mardanov A.V."/>
            <person name="Ravin N.V."/>
        </authorList>
    </citation>
    <scope>NUCLEOTIDE SEQUENCE [LARGE SCALE GENOMIC DNA]</scope>
    <source>
        <strain evidence="5 6">M1803</strain>
    </source>
</reference>
<gene>
    <name evidence="5" type="ORF">IPV69_19870</name>
</gene>
<keyword evidence="1 4" id="KW-0732">Signal</keyword>
<sequence>MLSRFRAKLGAGLLLTAFVSGLIAAPASRPSVAVPPPVEPPPTTRPAWPPIPKEALVQLYQKELGDRFRPQDADRYHAAHELIERYFEAATMADRKAVAKQITAMEVDPVIVGRLCRIRMFWPALDGGGIYYVNQKTGIYPTHYFFGLPKAYDRTKSWPLVLKLPTAHAFLVNPPLTAEQVTDVYKKWIAEEQAAHPDAIVVMPLLNLDELWGPSYAGSNAVLLPMQHVASRANVDPARVYIVGHNMSAHAAWNLALHYTTYFAAINPLAGGASQSWQRIRIINLKNVLPVVWHDADDTVVKVEASRGIVKAMRIQKVDVEYDETKGIGHAPDAATAERAYQKMRARVRELYPKSVALQSNRPDTMFNRNDWLQVYQAIDPGEEHKAVLRYGSGTFTYFDNPVKAEATITGQKIDIKATNVDSLRLYVNDQMIDIKQPITVTINGRPRAAGAVVQSIDELLADQLFLGRGWRYYTGIVDIGVTVRVEPTSKPSMKPATRPTAK</sequence>
<dbReference type="SUPFAM" id="SSF53474">
    <property type="entry name" value="alpha/beta-Hydrolases"/>
    <property type="match status" value="1"/>
</dbReference>
<dbReference type="KEGG" id="hbs:IPV69_19870"/>
<accession>A0A7M2WSH7</accession>
<evidence type="ECO:0000256" key="2">
    <source>
        <dbReference type="ARBA" id="ARBA00022801"/>
    </source>
</evidence>
<protein>
    <submittedName>
        <fullName evidence="5">Uncharacterized protein</fullName>
    </submittedName>
</protein>
<keyword evidence="6" id="KW-1185">Reference proteome</keyword>
<feature type="compositionally biased region" description="Pro residues" evidence="3">
    <location>
        <begin position="33"/>
        <end position="48"/>
    </location>
</feature>
<dbReference type="InterPro" id="IPR050955">
    <property type="entry name" value="Plant_Biomass_Hydrol_Est"/>
</dbReference>
<dbReference type="InterPro" id="IPR029058">
    <property type="entry name" value="AB_hydrolase_fold"/>
</dbReference>
<evidence type="ECO:0000256" key="1">
    <source>
        <dbReference type="ARBA" id="ARBA00022729"/>
    </source>
</evidence>
<dbReference type="EMBL" id="CP063458">
    <property type="protein sequence ID" value="QOV88485.1"/>
    <property type="molecule type" value="Genomic_DNA"/>
</dbReference>
<dbReference type="Gene3D" id="3.40.50.1820">
    <property type="entry name" value="alpha/beta hydrolase"/>
    <property type="match status" value="1"/>
</dbReference>
<dbReference type="PANTHER" id="PTHR43037:SF5">
    <property type="entry name" value="FERULOYL ESTERASE"/>
    <property type="match status" value="1"/>
</dbReference>
<evidence type="ECO:0000256" key="4">
    <source>
        <dbReference type="SAM" id="SignalP"/>
    </source>
</evidence>
<feature type="signal peptide" evidence="4">
    <location>
        <begin position="1"/>
        <end position="24"/>
    </location>
</feature>
<organism evidence="5 6">
    <name type="scientific">Humisphaera borealis</name>
    <dbReference type="NCBI Taxonomy" id="2807512"/>
    <lineage>
        <taxon>Bacteria</taxon>
        <taxon>Pseudomonadati</taxon>
        <taxon>Planctomycetota</taxon>
        <taxon>Phycisphaerae</taxon>
        <taxon>Tepidisphaerales</taxon>
        <taxon>Tepidisphaeraceae</taxon>
        <taxon>Humisphaera</taxon>
    </lineage>
</organism>
<evidence type="ECO:0000313" key="6">
    <source>
        <dbReference type="Proteomes" id="UP000593765"/>
    </source>
</evidence>
<dbReference type="RefSeq" id="WP_206291469.1">
    <property type="nucleotide sequence ID" value="NZ_CP063458.1"/>
</dbReference>
<keyword evidence="2" id="KW-0378">Hydrolase</keyword>
<evidence type="ECO:0000256" key="3">
    <source>
        <dbReference type="SAM" id="MobiDB-lite"/>
    </source>
</evidence>
<name>A0A7M2WSH7_9BACT</name>
<evidence type="ECO:0000313" key="5">
    <source>
        <dbReference type="EMBL" id="QOV88485.1"/>
    </source>
</evidence>
<dbReference type="PANTHER" id="PTHR43037">
    <property type="entry name" value="UNNAMED PRODUCT-RELATED"/>
    <property type="match status" value="1"/>
</dbReference>
<feature type="region of interest" description="Disordered" evidence="3">
    <location>
        <begin position="28"/>
        <end position="48"/>
    </location>
</feature>